<sequence length="825" mass="95383">MVELSPNYKTLDGNDEIPFDPPPDLHNSISIDNLLKPYKHQICYRYSLYKSQLNRIEQDFDGGLNKFSSSYKQFGLISDNKTNTITCREWVPFVCGVSLVGDFNKWDKCSHPLSCDAYGTWSLSIQLNKDGDMPIKHKDRYKLAIQLSDGSWIYRVSPWAKYLVQNDVTIFESLHWAPDLSHKWQHPSPPIPKSLRVYESHVGISSWEGKISSYTHFTQNILPYIRDTGYNCIQLMAIQEHAYYASFGYQVTNLFATSSRYGTPEELKLLIDTAHGMKITVLLDIIHSHSSKNIEDGLNMFNGTTGCYFHENGRGEHEHWDTKLFNYNEIEVLRLLLSNLRWFLDEYHFDGFRFDGITSMLYHHHGNCWTFSGSYDEYFGHHTDLEAGVYIMLANHLIHSLYPNAITVAEDVSGMPTLCRPVSEGGYGFDYRLAMAIPDLWIKLLKEIPDQEWNIGLIVHTHENRRFKEQTIAYTESHDQALVGDKTLAFWLMDAEMYQHMSVLSPKTLVISRGMCLHMMLRLLTMGLGGEGYLTFMGNEFGHPEWLDFPREGNGESYHYARRQIHLISDKMLRYKYLYRFEQDMHKLEEETSFLSSGAAFVSLKHESDKLIVFERAGLIFVFNFHIEKSYTDYPVGVTVAGGYNIILCSDDARYDGKGRVDCDIEYVGTENREDWHYGDYIIKLYVPSRALERPNESYTTLLEKLTERLKLPLLAAVVDKELNEQIQYVRRRCSTVGGTTSPISEFIAEPETEEPPKKIVLWFYAEQLPTCNAHWGVTLDLQQEYDMYINGGVASDYDEDPMTYWATVQHPKKMYRSATGACSW</sequence>
<dbReference type="InterPro" id="IPR013780">
    <property type="entry name" value="Glyco_hydro_b"/>
</dbReference>
<dbReference type="PANTHER" id="PTHR43651">
    <property type="entry name" value="1,4-ALPHA-GLUCAN-BRANCHING ENZYME"/>
    <property type="match status" value="1"/>
</dbReference>
<dbReference type="GO" id="GO:0003844">
    <property type="term" value="F:1,4-alpha-glucan branching enzyme activity"/>
    <property type="evidence" value="ECO:0007669"/>
    <property type="project" value="UniProtKB-EC"/>
</dbReference>
<reference evidence="7 8" key="1">
    <citation type="journal article" date="2023" name="BMC Biol.">
        <title>The compact genome of the sponge Oopsacas minuta (Hexactinellida) is lacking key metazoan core genes.</title>
        <authorList>
            <person name="Santini S."/>
            <person name="Schenkelaars Q."/>
            <person name="Jourda C."/>
            <person name="Duchesne M."/>
            <person name="Belahbib H."/>
            <person name="Rocher C."/>
            <person name="Selva M."/>
            <person name="Riesgo A."/>
            <person name="Vervoort M."/>
            <person name="Leys S.P."/>
            <person name="Kodjabachian L."/>
            <person name="Le Bivic A."/>
            <person name="Borchiellini C."/>
            <person name="Claverie J.M."/>
            <person name="Renard E."/>
        </authorList>
    </citation>
    <scope>NUCLEOTIDE SEQUENCE [LARGE SCALE GENOMIC DNA]</scope>
    <source>
        <strain evidence="7">SPO-2</strain>
    </source>
</reference>
<evidence type="ECO:0000313" key="8">
    <source>
        <dbReference type="Proteomes" id="UP001165289"/>
    </source>
</evidence>
<evidence type="ECO:0000256" key="1">
    <source>
        <dbReference type="ARBA" id="ARBA00000826"/>
    </source>
</evidence>
<dbReference type="CDD" id="cd11321">
    <property type="entry name" value="AmyAc_bac_euk_BE"/>
    <property type="match status" value="1"/>
</dbReference>
<comment type="caution">
    <text evidence="7">The sequence shown here is derived from an EMBL/GenBank/DDBJ whole genome shotgun (WGS) entry which is preliminary data.</text>
</comment>
<dbReference type="Pfam" id="PF00128">
    <property type="entry name" value="Alpha-amylase"/>
    <property type="match status" value="1"/>
</dbReference>
<dbReference type="AlphaFoldDB" id="A0AAV7JEW9"/>
<comment type="pathway">
    <text evidence="5">Glycan biosynthesis.</text>
</comment>
<evidence type="ECO:0000256" key="5">
    <source>
        <dbReference type="ARBA" id="ARBA00060592"/>
    </source>
</evidence>
<dbReference type="SUPFAM" id="SSF51445">
    <property type="entry name" value="(Trans)glycosidases"/>
    <property type="match status" value="1"/>
</dbReference>
<dbReference type="Proteomes" id="UP001165289">
    <property type="component" value="Unassembled WGS sequence"/>
</dbReference>
<dbReference type="Pfam" id="PF02806">
    <property type="entry name" value="Alpha-amylase_C"/>
    <property type="match status" value="1"/>
</dbReference>
<evidence type="ECO:0000256" key="2">
    <source>
        <dbReference type="ARBA" id="ARBA00009000"/>
    </source>
</evidence>
<dbReference type="Gene3D" id="2.60.40.1180">
    <property type="entry name" value="Golgi alpha-mannosidase II"/>
    <property type="match status" value="1"/>
</dbReference>
<keyword evidence="8" id="KW-1185">Reference proteome</keyword>
<dbReference type="EC" id="2.4.1.18" evidence="3"/>
<gene>
    <name evidence="7" type="ORF">LOD99_12381</name>
</gene>
<dbReference type="InterPro" id="IPR006048">
    <property type="entry name" value="A-amylase/branching_C"/>
</dbReference>
<comment type="similarity">
    <text evidence="2">Belongs to the glycosyl hydrolase 13 family. GlgB subfamily.</text>
</comment>
<protein>
    <recommendedName>
        <fullName evidence="3">1,4-alpha-glucan branching enzyme</fullName>
        <ecNumber evidence="3">2.4.1.18</ecNumber>
    </recommendedName>
</protein>
<dbReference type="FunFam" id="3.20.20.80:FF:000001">
    <property type="entry name" value="1,4-alpha-glucan branching enzyme"/>
    <property type="match status" value="1"/>
</dbReference>
<dbReference type="GO" id="GO:0043169">
    <property type="term" value="F:cation binding"/>
    <property type="evidence" value="ECO:0007669"/>
    <property type="project" value="InterPro"/>
</dbReference>
<accession>A0AAV7JEW9</accession>
<comment type="catalytic activity">
    <reaction evidence="1">
        <text>Transfers a segment of a (1-&gt;4)-alpha-D-glucan chain to a primary hydroxy group in a similar glucan chain.</text>
        <dbReference type="EC" id="2.4.1.18"/>
    </reaction>
</comment>
<dbReference type="Gene3D" id="3.20.20.80">
    <property type="entry name" value="Glycosidases"/>
    <property type="match status" value="1"/>
</dbReference>
<evidence type="ECO:0000259" key="6">
    <source>
        <dbReference type="SMART" id="SM00642"/>
    </source>
</evidence>
<dbReference type="InterPro" id="IPR013783">
    <property type="entry name" value="Ig-like_fold"/>
</dbReference>
<dbReference type="InterPro" id="IPR006047">
    <property type="entry name" value="GH13_cat_dom"/>
</dbReference>
<dbReference type="PANTHER" id="PTHR43651:SF3">
    <property type="entry name" value="1,4-ALPHA-GLUCAN-BRANCHING ENZYME"/>
    <property type="match status" value="1"/>
</dbReference>
<dbReference type="CDD" id="cd02854">
    <property type="entry name" value="E_set_GBE_euk_N"/>
    <property type="match status" value="1"/>
</dbReference>
<dbReference type="Gene3D" id="2.60.40.10">
    <property type="entry name" value="Immunoglobulins"/>
    <property type="match status" value="1"/>
</dbReference>
<feature type="domain" description="Glycosyl hydrolase family 13 catalytic" evidence="6">
    <location>
        <begin position="212"/>
        <end position="566"/>
    </location>
</feature>
<dbReference type="GO" id="GO:0005737">
    <property type="term" value="C:cytoplasm"/>
    <property type="evidence" value="ECO:0007669"/>
    <property type="project" value="TreeGrafter"/>
</dbReference>
<dbReference type="SMART" id="SM00642">
    <property type="entry name" value="Aamy"/>
    <property type="match status" value="1"/>
</dbReference>
<dbReference type="InterPro" id="IPR014756">
    <property type="entry name" value="Ig_E-set"/>
</dbReference>
<evidence type="ECO:0000313" key="7">
    <source>
        <dbReference type="EMBL" id="KAI6647385.1"/>
    </source>
</evidence>
<dbReference type="InterPro" id="IPR017853">
    <property type="entry name" value="GH"/>
</dbReference>
<name>A0AAV7JEW9_9METZ</name>
<dbReference type="SUPFAM" id="SSF81296">
    <property type="entry name" value="E set domains"/>
    <property type="match status" value="1"/>
</dbReference>
<dbReference type="EMBL" id="JAKMXF010000343">
    <property type="protein sequence ID" value="KAI6647385.1"/>
    <property type="molecule type" value="Genomic_DNA"/>
</dbReference>
<dbReference type="SUPFAM" id="SSF51011">
    <property type="entry name" value="Glycosyl hydrolase domain"/>
    <property type="match status" value="1"/>
</dbReference>
<proteinExistence type="inferred from homology"/>
<organism evidence="7 8">
    <name type="scientific">Oopsacas minuta</name>
    <dbReference type="NCBI Taxonomy" id="111878"/>
    <lineage>
        <taxon>Eukaryota</taxon>
        <taxon>Metazoa</taxon>
        <taxon>Porifera</taxon>
        <taxon>Hexactinellida</taxon>
        <taxon>Hexasterophora</taxon>
        <taxon>Lyssacinosida</taxon>
        <taxon>Leucopsacidae</taxon>
        <taxon>Oopsacas</taxon>
    </lineage>
</organism>
<dbReference type="GO" id="GO:0004553">
    <property type="term" value="F:hydrolase activity, hydrolyzing O-glycosyl compounds"/>
    <property type="evidence" value="ECO:0007669"/>
    <property type="project" value="InterPro"/>
</dbReference>
<dbReference type="GO" id="GO:0005978">
    <property type="term" value="P:glycogen biosynthetic process"/>
    <property type="evidence" value="ECO:0007669"/>
    <property type="project" value="TreeGrafter"/>
</dbReference>
<keyword evidence="4" id="KW-0808">Transferase</keyword>
<evidence type="ECO:0000256" key="4">
    <source>
        <dbReference type="ARBA" id="ARBA00022679"/>
    </source>
</evidence>
<dbReference type="Pfam" id="PF02922">
    <property type="entry name" value="CBM_48"/>
    <property type="match status" value="1"/>
</dbReference>
<evidence type="ECO:0000256" key="3">
    <source>
        <dbReference type="ARBA" id="ARBA00012541"/>
    </source>
</evidence>
<dbReference type="InterPro" id="IPR004193">
    <property type="entry name" value="Glyco_hydro_13_N"/>
</dbReference>